<protein>
    <recommendedName>
        <fullName evidence="2">WW domain-containing protein</fullName>
    </recommendedName>
</protein>
<dbReference type="InParanoid" id="K3WST7"/>
<evidence type="ECO:0000259" key="2">
    <source>
        <dbReference type="PROSITE" id="PS50020"/>
    </source>
</evidence>
<dbReference type="InterPro" id="IPR036020">
    <property type="entry name" value="WW_dom_sf"/>
</dbReference>
<dbReference type="SUPFAM" id="SSF51045">
    <property type="entry name" value="WW domain"/>
    <property type="match status" value="1"/>
</dbReference>
<reference evidence="3" key="3">
    <citation type="submission" date="2015-02" db="UniProtKB">
        <authorList>
            <consortium name="EnsemblProtists"/>
        </authorList>
    </citation>
    <scope>IDENTIFICATION</scope>
    <source>
        <strain evidence="3">DAOM BR144</strain>
    </source>
</reference>
<dbReference type="eggNOG" id="KOG2873">
    <property type="taxonomic scope" value="Eukaryota"/>
</dbReference>
<organism evidence="3 4">
    <name type="scientific">Globisporangium ultimum (strain ATCC 200006 / CBS 805.95 / DAOM BR144)</name>
    <name type="common">Pythium ultimum</name>
    <dbReference type="NCBI Taxonomy" id="431595"/>
    <lineage>
        <taxon>Eukaryota</taxon>
        <taxon>Sar</taxon>
        <taxon>Stramenopiles</taxon>
        <taxon>Oomycota</taxon>
        <taxon>Peronosporomycetes</taxon>
        <taxon>Pythiales</taxon>
        <taxon>Pythiaceae</taxon>
        <taxon>Globisporangium</taxon>
    </lineage>
</organism>
<dbReference type="AlphaFoldDB" id="K3WST7"/>
<dbReference type="STRING" id="431595.K3WST7"/>
<dbReference type="InterPro" id="IPR001202">
    <property type="entry name" value="WW_dom"/>
</dbReference>
<dbReference type="PANTHER" id="PTHR12184:SF1">
    <property type="entry name" value="UBIQUINOL-CYTOCHROME-C REDUCTASE COMPLEX ASSEMBLY FACTOR 1"/>
    <property type="match status" value="1"/>
</dbReference>
<dbReference type="HOGENOM" id="CLU_062336_0_0_1"/>
<dbReference type="PANTHER" id="PTHR12184">
    <property type="entry name" value="UBIQUINOL-CYTOCHROME C REDUCTASE COMPLEX ASSEMBLY FACTOR 1 FAMILY MEMBER"/>
    <property type="match status" value="1"/>
</dbReference>
<dbReference type="OMA" id="VMQELMF"/>
<dbReference type="InterPro" id="IPR021150">
    <property type="entry name" value="Ubiq_cyt_c_chap"/>
</dbReference>
<dbReference type="CDD" id="cd00201">
    <property type="entry name" value="WW"/>
    <property type="match status" value="1"/>
</dbReference>
<dbReference type="Gene3D" id="2.20.70.10">
    <property type="match status" value="1"/>
</dbReference>
<dbReference type="GO" id="GO:0005739">
    <property type="term" value="C:mitochondrion"/>
    <property type="evidence" value="ECO:0007669"/>
    <property type="project" value="TreeGrafter"/>
</dbReference>
<dbReference type="EMBL" id="GL376617">
    <property type="status" value="NOT_ANNOTATED_CDS"/>
    <property type="molecule type" value="Genomic_DNA"/>
</dbReference>
<feature type="domain" description="WW" evidence="2">
    <location>
        <begin position="315"/>
        <end position="342"/>
    </location>
</feature>
<dbReference type="PROSITE" id="PS50020">
    <property type="entry name" value="WW_DOMAIN_2"/>
    <property type="match status" value="1"/>
</dbReference>
<reference evidence="4" key="1">
    <citation type="journal article" date="2010" name="Genome Biol.">
        <title>Genome sequence of the necrotrophic plant pathogen Pythium ultimum reveals original pathogenicity mechanisms and effector repertoire.</title>
        <authorList>
            <person name="Levesque C.A."/>
            <person name="Brouwer H."/>
            <person name="Cano L."/>
            <person name="Hamilton J.P."/>
            <person name="Holt C."/>
            <person name="Huitema E."/>
            <person name="Raffaele S."/>
            <person name="Robideau G.P."/>
            <person name="Thines M."/>
            <person name="Win J."/>
            <person name="Zerillo M.M."/>
            <person name="Beakes G.W."/>
            <person name="Boore J.L."/>
            <person name="Busam D."/>
            <person name="Dumas B."/>
            <person name="Ferriera S."/>
            <person name="Fuerstenberg S.I."/>
            <person name="Gachon C.M."/>
            <person name="Gaulin E."/>
            <person name="Govers F."/>
            <person name="Grenville-Briggs L."/>
            <person name="Horner N."/>
            <person name="Hostetler J."/>
            <person name="Jiang R.H."/>
            <person name="Johnson J."/>
            <person name="Krajaejun T."/>
            <person name="Lin H."/>
            <person name="Meijer H.J."/>
            <person name="Moore B."/>
            <person name="Morris P."/>
            <person name="Phuntmart V."/>
            <person name="Puiu D."/>
            <person name="Shetty J."/>
            <person name="Stajich J.E."/>
            <person name="Tripathy S."/>
            <person name="Wawra S."/>
            <person name="van West P."/>
            <person name="Whitty B.R."/>
            <person name="Coutinho P.M."/>
            <person name="Henrissat B."/>
            <person name="Martin F."/>
            <person name="Thomas P.D."/>
            <person name="Tyler B.M."/>
            <person name="De Vries R.P."/>
            <person name="Kamoun S."/>
            <person name="Yandell M."/>
            <person name="Tisserat N."/>
            <person name="Buell C.R."/>
        </authorList>
    </citation>
    <scope>NUCLEOTIDE SEQUENCE</scope>
    <source>
        <strain evidence="4">DAOM:BR144</strain>
    </source>
</reference>
<dbReference type="EnsemblProtists" id="PYU1_T008031">
    <property type="protein sequence ID" value="PYU1_T008031"/>
    <property type="gene ID" value="PYU1_G008015"/>
</dbReference>
<name>K3WST7_GLOUD</name>
<dbReference type="InterPro" id="IPR007129">
    <property type="entry name" value="Ubiqinol_cyt_c_chaperone_CPB3"/>
</dbReference>
<reference evidence="4" key="2">
    <citation type="submission" date="2010-04" db="EMBL/GenBank/DDBJ databases">
        <authorList>
            <person name="Buell R."/>
            <person name="Hamilton J."/>
            <person name="Hostetler J."/>
        </authorList>
    </citation>
    <scope>NUCLEOTIDE SEQUENCE [LARGE SCALE GENOMIC DNA]</scope>
    <source>
        <strain evidence="4">DAOM:BR144</strain>
    </source>
</reference>
<dbReference type="VEuPathDB" id="FungiDB:PYU1_G008015"/>
<comment type="similarity">
    <text evidence="1">Belongs to the CBP3 family.</text>
</comment>
<dbReference type="Pfam" id="PF00397">
    <property type="entry name" value="WW"/>
    <property type="match status" value="1"/>
</dbReference>
<dbReference type="Proteomes" id="UP000019132">
    <property type="component" value="Unassembled WGS sequence"/>
</dbReference>
<accession>K3WST7</accession>
<sequence length="354" mass="40124">MAMTQSILAKNALSTMQRAARVAKTLVDARVPLAAASGLVRTHTHPLRSVQMLARFTSTDASKFGDAASANKYAWAETDLPPPSPGRGFLGRSANFDVTKRQGQLERWEWLVKLLGFMNEDDRLYRDSTCLFQSCVNQTALPEFYRALHLTPNFRSQQALLMVHVWLVHRRLALEGTEGKVMQELMFDRLWEETIVRIRYLNVSELTVNKHLAEVQQVGFNACISYDRGLKDSPAAFQNAIAKHLLENETPTGQRIASTMAEYMKRELKNLEKVDAKYIIEGTIPWGPHPVASADAPASEEDQEYTLIGQKFGNWRTALDNRGKLYYWNQTTRYSVWDRPTGNKLNEGLDSGKK</sequence>
<evidence type="ECO:0000313" key="4">
    <source>
        <dbReference type="Proteomes" id="UP000019132"/>
    </source>
</evidence>
<evidence type="ECO:0000313" key="3">
    <source>
        <dbReference type="EnsemblProtists" id="PYU1_T008031"/>
    </source>
</evidence>
<proteinExistence type="inferred from homology"/>
<evidence type="ECO:0000256" key="1">
    <source>
        <dbReference type="ARBA" id="ARBA00006407"/>
    </source>
</evidence>
<dbReference type="GO" id="GO:0034551">
    <property type="term" value="P:mitochondrial respiratory chain complex III assembly"/>
    <property type="evidence" value="ECO:0007669"/>
    <property type="project" value="TreeGrafter"/>
</dbReference>
<dbReference type="Pfam" id="PF03981">
    <property type="entry name" value="Ubiq_cyt_C_chap"/>
    <property type="match status" value="1"/>
</dbReference>
<keyword evidence="4" id="KW-1185">Reference proteome</keyword>